<keyword evidence="3" id="KW-0274">FAD</keyword>
<dbReference type="Proteomes" id="UP001153365">
    <property type="component" value="Unassembled WGS sequence"/>
</dbReference>
<dbReference type="EMBL" id="CALTRL010000143">
    <property type="protein sequence ID" value="CAH7666659.1"/>
    <property type="molecule type" value="Genomic_DNA"/>
</dbReference>
<evidence type="ECO:0000256" key="1">
    <source>
        <dbReference type="ARBA" id="ARBA00006442"/>
    </source>
</evidence>
<dbReference type="Pfam" id="PF07992">
    <property type="entry name" value="Pyr_redox_2"/>
    <property type="match status" value="1"/>
</dbReference>
<dbReference type="InterPro" id="IPR036188">
    <property type="entry name" value="FAD/NAD-bd_sf"/>
</dbReference>
<sequence>MTASSPPKTVVIVGLSGAGLKALNLLAKELYSSSLKSPGLPESNVRVIGIEKSSYAFWPPGALRAAVVGGFEDQIISSLDHIVPSQIKKGKPDLVRVATGVEVTEVDFKSRSLFLAGSLDGIKEVVSLDGGKQKLSYDYLVIATGSSYAFPCRPPPDATDQESLKHKFQNLQKNIHDSDSILIVGGGVVGIELAGEVSYRYKDKKVHLVCSTPRLVPEYSACLSKSLTSQLLDRGVKIFFNRRADLTQLGIKETTNLVQKTNVELNSHDENDIEKVEVEVDFVFLATGNKPNTGFIPKECLNPKTNQLKVNSNLQVVIKDDSSEQEKPIEGVYGIGDVIESKDSKMYAALDNQAKDLTKNMLIDINKNQDQPDSTSKGSKRGVKKVDHKPFLNTIVIPLGPSGGGSQLFGFTFGLGGLATSILKGKTLFVQMFKSMYPDKDQ</sequence>
<name>A0AAV0AII8_PHAPC</name>
<dbReference type="GO" id="GO:0050660">
    <property type="term" value="F:flavin adenine dinucleotide binding"/>
    <property type="evidence" value="ECO:0007669"/>
    <property type="project" value="TreeGrafter"/>
</dbReference>
<dbReference type="Gene3D" id="3.50.50.100">
    <property type="match status" value="1"/>
</dbReference>
<evidence type="ECO:0000259" key="5">
    <source>
        <dbReference type="Pfam" id="PF07992"/>
    </source>
</evidence>
<accession>A0AAV0AII8</accession>
<evidence type="ECO:0000256" key="2">
    <source>
        <dbReference type="ARBA" id="ARBA00022630"/>
    </source>
</evidence>
<dbReference type="AlphaFoldDB" id="A0AAV0AII8"/>
<comment type="caution">
    <text evidence="6">The sequence shown here is derived from an EMBL/GenBank/DDBJ whole genome shotgun (WGS) entry which is preliminary data.</text>
</comment>
<proteinExistence type="inferred from homology"/>
<organism evidence="6 7">
    <name type="scientific">Phakopsora pachyrhizi</name>
    <name type="common">Asian soybean rust disease fungus</name>
    <dbReference type="NCBI Taxonomy" id="170000"/>
    <lineage>
        <taxon>Eukaryota</taxon>
        <taxon>Fungi</taxon>
        <taxon>Dikarya</taxon>
        <taxon>Basidiomycota</taxon>
        <taxon>Pucciniomycotina</taxon>
        <taxon>Pucciniomycetes</taxon>
        <taxon>Pucciniales</taxon>
        <taxon>Phakopsoraceae</taxon>
        <taxon>Phakopsora</taxon>
    </lineage>
</organism>
<gene>
    <name evidence="6" type="ORF">PPACK8108_LOCUS1008</name>
</gene>
<protein>
    <recommendedName>
        <fullName evidence="5">FAD/NAD(P)-binding domain-containing protein</fullName>
    </recommendedName>
</protein>
<evidence type="ECO:0000313" key="6">
    <source>
        <dbReference type="EMBL" id="CAH7666659.1"/>
    </source>
</evidence>
<keyword evidence="4" id="KW-0560">Oxidoreductase</keyword>
<reference evidence="6" key="1">
    <citation type="submission" date="2022-06" db="EMBL/GenBank/DDBJ databases">
        <authorList>
            <consortium name="SYNGENTA / RWTH Aachen University"/>
        </authorList>
    </citation>
    <scope>NUCLEOTIDE SEQUENCE</scope>
</reference>
<dbReference type="PANTHER" id="PTHR43735:SF3">
    <property type="entry name" value="FERROPTOSIS SUPPRESSOR PROTEIN 1"/>
    <property type="match status" value="1"/>
</dbReference>
<comment type="similarity">
    <text evidence="1">Belongs to the FAD-dependent oxidoreductase family.</text>
</comment>
<dbReference type="PANTHER" id="PTHR43735">
    <property type="entry name" value="APOPTOSIS-INDUCING FACTOR 1"/>
    <property type="match status" value="1"/>
</dbReference>
<dbReference type="InterPro" id="IPR023753">
    <property type="entry name" value="FAD/NAD-binding_dom"/>
</dbReference>
<dbReference type="PRINTS" id="PR00411">
    <property type="entry name" value="PNDRDTASEI"/>
</dbReference>
<dbReference type="GO" id="GO:0004174">
    <property type="term" value="F:electron-transferring-flavoprotein dehydrogenase activity"/>
    <property type="evidence" value="ECO:0007669"/>
    <property type="project" value="TreeGrafter"/>
</dbReference>
<evidence type="ECO:0000256" key="3">
    <source>
        <dbReference type="ARBA" id="ARBA00022827"/>
    </source>
</evidence>
<keyword evidence="7" id="KW-1185">Reference proteome</keyword>
<dbReference type="PRINTS" id="PR00368">
    <property type="entry name" value="FADPNR"/>
</dbReference>
<evidence type="ECO:0000256" key="4">
    <source>
        <dbReference type="ARBA" id="ARBA00023002"/>
    </source>
</evidence>
<feature type="domain" description="FAD/NAD(P)-binding" evidence="5">
    <location>
        <begin position="9"/>
        <end position="341"/>
    </location>
</feature>
<evidence type="ECO:0000313" key="7">
    <source>
        <dbReference type="Proteomes" id="UP001153365"/>
    </source>
</evidence>
<dbReference type="GO" id="GO:0005737">
    <property type="term" value="C:cytoplasm"/>
    <property type="evidence" value="ECO:0007669"/>
    <property type="project" value="TreeGrafter"/>
</dbReference>
<keyword evidence="2" id="KW-0285">Flavoprotein</keyword>
<dbReference type="SUPFAM" id="SSF51905">
    <property type="entry name" value="FAD/NAD(P)-binding domain"/>
    <property type="match status" value="1"/>
</dbReference>